<evidence type="ECO:0000313" key="1">
    <source>
        <dbReference type="Proteomes" id="UP000095281"/>
    </source>
</evidence>
<dbReference type="AlphaFoldDB" id="A0A1I8BYR4"/>
<reference evidence="2" key="1">
    <citation type="submission" date="2016-11" db="UniProtKB">
        <authorList>
            <consortium name="WormBaseParasite"/>
        </authorList>
    </citation>
    <scope>IDENTIFICATION</scope>
</reference>
<proteinExistence type="predicted"/>
<organism evidence="1 2">
    <name type="scientific">Meloidogyne hapla</name>
    <name type="common">Root-knot nematode worm</name>
    <dbReference type="NCBI Taxonomy" id="6305"/>
    <lineage>
        <taxon>Eukaryota</taxon>
        <taxon>Metazoa</taxon>
        <taxon>Ecdysozoa</taxon>
        <taxon>Nematoda</taxon>
        <taxon>Chromadorea</taxon>
        <taxon>Rhabditida</taxon>
        <taxon>Tylenchina</taxon>
        <taxon>Tylenchomorpha</taxon>
        <taxon>Tylenchoidea</taxon>
        <taxon>Meloidogynidae</taxon>
        <taxon>Meloidogyninae</taxon>
        <taxon>Meloidogyne</taxon>
    </lineage>
</organism>
<evidence type="ECO:0000313" key="2">
    <source>
        <dbReference type="WBParaSite" id="MhA1_Contig83.frz3.fgene3"/>
    </source>
</evidence>
<name>A0A1I8BYR4_MELHA</name>
<protein>
    <submittedName>
        <fullName evidence="2">Uncharacterized protein</fullName>
    </submittedName>
</protein>
<accession>A0A1I8BYR4</accession>
<dbReference type="WBParaSite" id="MhA1_Contig83.frz3.fgene3">
    <property type="protein sequence ID" value="MhA1_Contig83.frz3.fgene3"/>
    <property type="gene ID" value="MhA1_Contig83.frz3.fgene3"/>
</dbReference>
<dbReference type="Proteomes" id="UP000095281">
    <property type="component" value="Unplaced"/>
</dbReference>
<keyword evidence="1" id="KW-1185">Reference proteome</keyword>
<sequence>MNGVEKRRKPFLDMTEVVLFDMAKITMLSVVCNAVSDDTSFQKQLKIEKVGKMVNGISSKILRWSLNELALAWPNVIKKYATMEIESQSEIAVENFNKTAKKIKRIVNNRGSANFLHQVSLFELWKANDYYVSDCEEEVCIEIEANQVRVVITRYNLKEENEIDQKFIYDRKDDAFKWFKSNHFDLKNTLKFNSSQSKLKAEEVYFQIVDKAKMRTTSRSSVENGKDLQSIRKDLIKNVGLANPAMFRTVLLIRNSKWLNSSCTIQSGIAYTKIENQIAFDKVDYLKYSFWFNVNYYLILFFI</sequence>